<dbReference type="GO" id="GO:0016491">
    <property type="term" value="F:oxidoreductase activity"/>
    <property type="evidence" value="ECO:0007669"/>
    <property type="project" value="UniProtKB-KW"/>
</dbReference>
<feature type="chain" id="PRO_5042872462" description="Amine oxidase" evidence="6">
    <location>
        <begin position="26"/>
        <end position="576"/>
    </location>
</feature>
<keyword evidence="4" id="KW-0285">Flavoprotein</keyword>
<evidence type="ECO:0000256" key="3">
    <source>
        <dbReference type="PIRSR" id="PIRSR601613-1"/>
    </source>
</evidence>
<comment type="caution">
    <text evidence="8">The sequence shown here is derived from an EMBL/GenBank/DDBJ whole genome shotgun (WGS) entry which is preliminary data.</text>
</comment>
<dbReference type="AlphaFoldDB" id="A0AAN7YI53"/>
<evidence type="ECO:0000256" key="6">
    <source>
        <dbReference type="SAM" id="SignalP"/>
    </source>
</evidence>
<evidence type="ECO:0000256" key="4">
    <source>
        <dbReference type="RuleBase" id="RU362067"/>
    </source>
</evidence>
<dbReference type="EC" id="1.4.3.-" evidence="4"/>
<gene>
    <name evidence="8" type="ORF">LTR62_001433</name>
</gene>
<feature type="compositionally biased region" description="Low complexity" evidence="5">
    <location>
        <begin position="30"/>
        <end position="55"/>
    </location>
</feature>
<dbReference type="SUPFAM" id="SSF54373">
    <property type="entry name" value="FAD-linked reductases, C-terminal domain"/>
    <property type="match status" value="1"/>
</dbReference>
<dbReference type="PANTHER" id="PTHR10742">
    <property type="entry name" value="FLAVIN MONOAMINE OXIDASE"/>
    <property type="match status" value="1"/>
</dbReference>
<evidence type="ECO:0000259" key="7">
    <source>
        <dbReference type="Pfam" id="PF01593"/>
    </source>
</evidence>
<dbReference type="Gene3D" id="3.90.660.10">
    <property type="match status" value="1"/>
</dbReference>
<dbReference type="InterPro" id="IPR002937">
    <property type="entry name" value="Amino_oxidase"/>
</dbReference>
<dbReference type="GO" id="GO:0006598">
    <property type="term" value="P:polyamine catabolic process"/>
    <property type="evidence" value="ECO:0007669"/>
    <property type="project" value="TreeGrafter"/>
</dbReference>
<sequence length="576" mass="63271">MALSVCNRSFRPLLASALYLTGSSASPVEWPPSSSSWPPANAPPAGTASPYSGPTYSPPPYNTTGANSTQQCRRTEVLVLGAGVAGITASQALSENGVSDFIIVEYNSDIGGRVAHTTFGNDSNGNPYIVELGANWVQGIQSPGGPSNPIWTLAQKYNVTNTYSNYSDILTYDQTGYNDYSVLLNDYEDAYATLEQDAGTILTENLQDRSVRTGLSLSNWNPARDAQKQAVEWWEWDWEFAFPPEESSQVFGIVNYNTTFYQFSEDNNYVFDQRGFNTFIKGEASTFLSPDDPRLLLNTIVTNISYTPDSVTVYNEDGTCLTAAHAICTFSLGVLQSNTLTFSPPLPNWKQTSLASFAMGTYTKIFLQFPTTFWPVDTQFLLYASPTTRGYYPVWQSLSTPGFLEGSNILFVTVVDQQSYTVEAQTDAQTQVQVMTVLREMFPNITVPEPVAFMYPRWASTPWAYGSYSNWPVGTSLAMHQNLRANVGGNLWFAGEATSSEYFGFLHGAYFEGKEVGTRIAEVVVGERSCAVGNGTGVQCGDGEVYYEVLHGTTPVEEYGIRNGWDVTSFQTVGDV</sequence>
<keyword evidence="4" id="KW-0274">FAD</keyword>
<dbReference type="EMBL" id="JAVRRL010000013">
    <property type="protein sequence ID" value="KAK5115233.1"/>
    <property type="molecule type" value="Genomic_DNA"/>
</dbReference>
<organism evidence="8 9">
    <name type="scientific">Meristemomyces frigidus</name>
    <dbReference type="NCBI Taxonomy" id="1508187"/>
    <lineage>
        <taxon>Eukaryota</taxon>
        <taxon>Fungi</taxon>
        <taxon>Dikarya</taxon>
        <taxon>Ascomycota</taxon>
        <taxon>Pezizomycotina</taxon>
        <taxon>Dothideomycetes</taxon>
        <taxon>Dothideomycetidae</taxon>
        <taxon>Mycosphaerellales</taxon>
        <taxon>Teratosphaeriaceae</taxon>
        <taxon>Meristemomyces</taxon>
    </lineage>
</organism>
<evidence type="ECO:0000256" key="1">
    <source>
        <dbReference type="ARBA" id="ARBA00001974"/>
    </source>
</evidence>
<feature type="domain" description="Amine oxidase" evidence="7">
    <location>
        <begin position="84"/>
        <end position="519"/>
    </location>
</feature>
<dbReference type="InterPro" id="IPR050281">
    <property type="entry name" value="Flavin_monoamine_oxidase"/>
</dbReference>
<dbReference type="Proteomes" id="UP001310890">
    <property type="component" value="Unassembled WGS sequence"/>
</dbReference>
<keyword evidence="6" id="KW-0732">Signal</keyword>
<evidence type="ECO:0000313" key="9">
    <source>
        <dbReference type="Proteomes" id="UP001310890"/>
    </source>
</evidence>
<dbReference type="Gene3D" id="3.50.50.60">
    <property type="entry name" value="FAD/NAD(P)-binding domain"/>
    <property type="match status" value="1"/>
</dbReference>
<reference evidence="8" key="1">
    <citation type="submission" date="2023-08" db="EMBL/GenBank/DDBJ databases">
        <title>Black Yeasts Isolated from many extreme environments.</title>
        <authorList>
            <person name="Coleine C."/>
            <person name="Stajich J.E."/>
            <person name="Selbmann L."/>
        </authorList>
    </citation>
    <scope>NUCLEOTIDE SEQUENCE</scope>
    <source>
        <strain evidence="8">CCFEE 5401</strain>
    </source>
</reference>
<protein>
    <recommendedName>
        <fullName evidence="4">Amine oxidase</fullName>
        <ecNumber evidence="4">1.4.3.-</ecNumber>
    </recommendedName>
</protein>
<feature type="region of interest" description="Disordered" evidence="5">
    <location>
        <begin position="30"/>
        <end position="69"/>
    </location>
</feature>
<comment type="cofactor">
    <cofactor evidence="1 4">
        <name>FAD</name>
        <dbReference type="ChEBI" id="CHEBI:57692"/>
    </cofactor>
</comment>
<evidence type="ECO:0000313" key="8">
    <source>
        <dbReference type="EMBL" id="KAK5115233.1"/>
    </source>
</evidence>
<feature type="signal peptide" evidence="6">
    <location>
        <begin position="1"/>
        <end position="25"/>
    </location>
</feature>
<evidence type="ECO:0000256" key="2">
    <source>
        <dbReference type="ARBA" id="ARBA00023002"/>
    </source>
</evidence>
<dbReference type="InterPro" id="IPR036188">
    <property type="entry name" value="FAD/NAD-bd_sf"/>
</dbReference>
<dbReference type="InterPro" id="IPR001613">
    <property type="entry name" value="Flavin_amine_oxidase"/>
</dbReference>
<proteinExistence type="inferred from homology"/>
<dbReference type="SUPFAM" id="SSF51905">
    <property type="entry name" value="FAD/NAD(P)-binding domain"/>
    <property type="match status" value="1"/>
</dbReference>
<dbReference type="Pfam" id="PF01593">
    <property type="entry name" value="Amino_oxidase"/>
    <property type="match status" value="1"/>
</dbReference>
<feature type="binding site" evidence="3">
    <location>
        <position position="301"/>
    </location>
    <ligand>
        <name>FAD</name>
        <dbReference type="ChEBI" id="CHEBI:57692"/>
    </ligand>
</feature>
<keyword evidence="2 4" id="KW-0560">Oxidoreductase</keyword>
<comment type="similarity">
    <text evidence="4">Belongs to the flavin monoamine oxidase family.</text>
</comment>
<dbReference type="PANTHER" id="PTHR10742:SF313">
    <property type="entry name" value="AMINE OXIDASE"/>
    <property type="match status" value="1"/>
</dbReference>
<name>A0AAN7YI53_9PEZI</name>
<dbReference type="PRINTS" id="PR00757">
    <property type="entry name" value="AMINEOXDASEF"/>
</dbReference>
<evidence type="ECO:0000256" key="5">
    <source>
        <dbReference type="SAM" id="MobiDB-lite"/>
    </source>
</evidence>
<accession>A0AAN7YI53</accession>